<evidence type="ECO:0000259" key="1">
    <source>
        <dbReference type="Pfam" id="PF10592"/>
    </source>
</evidence>
<dbReference type="EMBL" id="AP035785">
    <property type="protein sequence ID" value="BFO70433.1"/>
    <property type="molecule type" value="Genomic_DNA"/>
</dbReference>
<dbReference type="Pfam" id="PF10592">
    <property type="entry name" value="AIPR"/>
    <property type="match status" value="1"/>
</dbReference>
<evidence type="ECO:0000259" key="2">
    <source>
        <dbReference type="Pfam" id="PF22879"/>
    </source>
</evidence>
<organism evidence="3">
    <name type="scientific">Prevotella sp. GTC17253</name>
    <dbReference type="NCBI Taxonomy" id="3236793"/>
    <lineage>
        <taxon>Bacteria</taxon>
        <taxon>Pseudomonadati</taxon>
        <taxon>Bacteroidota</taxon>
        <taxon>Bacteroidia</taxon>
        <taxon>Bacteroidales</taxon>
        <taxon>Prevotellaceae</taxon>
        <taxon>Prevotella</taxon>
    </lineage>
</organism>
<name>A0AB33IR67_9BACT</name>
<dbReference type="InterPro" id="IPR018891">
    <property type="entry name" value="AIPR_C"/>
</dbReference>
<feature type="domain" description="Abortive infection phage resistance protein N-terminal" evidence="2">
    <location>
        <begin position="30"/>
        <end position="198"/>
    </location>
</feature>
<accession>A0AB33IR67</accession>
<dbReference type="InterPro" id="IPR055101">
    <property type="entry name" value="AIPR_N"/>
</dbReference>
<evidence type="ECO:0000313" key="3">
    <source>
        <dbReference type="EMBL" id="BFO70433.1"/>
    </source>
</evidence>
<sequence length="625" mass="71418">MADLKNFVREIDEESMFYFDENNNSRPLAFAHSLIESLKERLSMDNYTIGYGAVKDMGGNVRGEIFGYALSSNGEVLTLIYSLYNDDAQNEIKTLHDADYQTAINRMQGFYQNCCSGTVSSILKQDDPLYPLADLLHEKGPEKKRGRPSLTPTPTHAIVTVRFLVFSNSFIRNDEIKKKRIKGRNLIPEVYDVSRLYQLFGSDVDHRVIDIEFGSEYNYKLPYIEMEVPQTGYKCFMTIFPGKLLQKLYEQYNTDLLLGNVRYFLGFKGSAKRNANVGIQETLRSQKQMFLAYNNGIVALAESLEIKSNEGSSDMDPEESANEVVTTGIIRAIKDFQIVNGGQTTASLFYAKEQKSSSPISLKGVFVPVKIIVLSNTDDKKEVSANITKSSNTQSPVKYADFSVSNPFNSRMEELSRDIRTNDGKKWYYERLRGQFEQDLKQQRKAEDQQLFKSMYDKKERLFKKELLAKVWKCMLNTPFDVVKGEGTNYDIFNRYVTENGIIPDEEYFKKSVALIILWNYIYNIPEVKKVGNCRAPVTAYTLSHLLNGSPRLFNLLKIWDRQSVDGVLSECIIKLSRTIMDTLNSIAEGLQKSVLSCSKTEGTYAEMKKRGVFCDYNSISEYFV</sequence>
<protein>
    <submittedName>
        <fullName evidence="3">AIPR family protein</fullName>
    </submittedName>
</protein>
<dbReference type="AlphaFoldDB" id="A0AB33IR67"/>
<feature type="domain" description="Abortive phage infection protein C-terminal" evidence="1">
    <location>
        <begin position="259"/>
        <end position="585"/>
    </location>
</feature>
<proteinExistence type="predicted"/>
<dbReference type="Pfam" id="PF22879">
    <property type="entry name" value="AIPR_N"/>
    <property type="match status" value="1"/>
</dbReference>
<reference evidence="3" key="1">
    <citation type="submission" date="2024-07" db="EMBL/GenBank/DDBJ databases">
        <title>Complete genome sequence of Prevotella sp. YM-2024 GTC17253.</title>
        <authorList>
            <person name="Hayashi M."/>
            <person name="Muto Y."/>
            <person name="Tanaka K."/>
            <person name="Niwa H."/>
        </authorList>
    </citation>
    <scope>NUCLEOTIDE SEQUENCE</scope>
    <source>
        <strain evidence="3">GTC17253</strain>
    </source>
</reference>
<gene>
    <name evidence="3" type="ORF">GTC17253_03990</name>
</gene>